<dbReference type="EMBL" id="AYKW01000069">
    <property type="protein sequence ID" value="PIL22734.1"/>
    <property type="molecule type" value="Genomic_DNA"/>
</dbReference>
<evidence type="ECO:0000256" key="10">
    <source>
        <dbReference type="ARBA" id="ARBA00023004"/>
    </source>
</evidence>
<evidence type="ECO:0000313" key="15">
    <source>
        <dbReference type="EMBL" id="PIL22734.1"/>
    </source>
</evidence>
<evidence type="ECO:0000256" key="2">
    <source>
        <dbReference type="ARBA" id="ARBA00004167"/>
    </source>
</evidence>
<evidence type="ECO:0000256" key="8">
    <source>
        <dbReference type="ARBA" id="ARBA00022989"/>
    </source>
</evidence>
<comment type="similarity">
    <text evidence="4">Belongs to the cytochrome P450 family.</text>
</comment>
<proteinExistence type="inferred from homology"/>
<dbReference type="Pfam" id="PF00067">
    <property type="entry name" value="p450"/>
    <property type="match status" value="2"/>
</dbReference>
<dbReference type="PRINTS" id="PR00463">
    <property type="entry name" value="EP450I"/>
</dbReference>
<dbReference type="PANTHER" id="PTHR46300">
    <property type="entry name" value="P450, PUTATIVE (EUROFUNG)-RELATED-RELATED"/>
    <property type="match status" value="1"/>
</dbReference>
<accession>A0A2G8RMJ0</accession>
<keyword evidence="12 14" id="KW-0472">Membrane</keyword>
<sequence length="526" mass="59646">MNGTLILTLLSAALGYLLISLCLKFYKGATRFRSRHLPPGPPPLPITGNLFDIPKTRPWIGYRELSNEYGNLMLFRIFNQCLVIVNDAETAVDLLEKRSAKYSSRPSSVLTKLAGWEWNMAFFPYGWSWRHHRRVVWKHYQPDAIPRYYDAQTQAARRLLALFISTPHNISENIRYGVGAAIVTTTYGLDVGGDLSDKYLSAFETGVKSIQLFLSGTSILEFLPTLSYIPPWVPGAGYLRKLVEIRRATLRLRDLPWRDARDAVLSGRANGRESVVRAMMEDYACVKDKARYSFEEEAAKNVAAVSYAGTVFLLLEPFSGIDTTHGVLCNFCVAMSLYPEVQKKAQAELDAVIGQHRFPEFSDRENLPYINAIVKEIFRWNPVTPLGLARLTTSDDHYNGYFIPGGSIVMVNTWYVHSVPYTATSDPILVAWSILNDPQVYPDPDKFIPQRFLKDGKLNPAIRDPVAYLFGFGRRLRPCSIRSISDRLSTITVYQFTLSRGVVADWYRISKTVAARYRLGLQRQKP</sequence>
<comment type="subcellular location">
    <subcellularLocation>
        <location evidence="2">Membrane</location>
        <topology evidence="2">Single-pass membrane protein</topology>
    </subcellularLocation>
</comment>
<dbReference type="STRING" id="1077348.A0A2G8RMJ0"/>
<organism evidence="15 16">
    <name type="scientific">Ganoderma sinense ZZ0214-1</name>
    <dbReference type="NCBI Taxonomy" id="1077348"/>
    <lineage>
        <taxon>Eukaryota</taxon>
        <taxon>Fungi</taxon>
        <taxon>Dikarya</taxon>
        <taxon>Basidiomycota</taxon>
        <taxon>Agaricomycotina</taxon>
        <taxon>Agaricomycetes</taxon>
        <taxon>Polyporales</taxon>
        <taxon>Polyporaceae</taxon>
        <taxon>Ganoderma</taxon>
    </lineage>
</organism>
<dbReference type="GO" id="GO:0004497">
    <property type="term" value="F:monooxygenase activity"/>
    <property type="evidence" value="ECO:0007669"/>
    <property type="project" value="UniProtKB-KW"/>
</dbReference>
<keyword evidence="7 13" id="KW-0479">Metal-binding</keyword>
<dbReference type="AlphaFoldDB" id="A0A2G8RMJ0"/>
<gene>
    <name evidence="15" type="ORF">GSI_15427</name>
</gene>
<protein>
    <submittedName>
        <fullName evidence="15">Cytochrome P450</fullName>
    </submittedName>
</protein>
<dbReference type="SUPFAM" id="SSF48264">
    <property type="entry name" value="Cytochrome P450"/>
    <property type="match status" value="1"/>
</dbReference>
<keyword evidence="9" id="KW-0560">Oxidoreductase</keyword>
<evidence type="ECO:0000256" key="6">
    <source>
        <dbReference type="ARBA" id="ARBA00022692"/>
    </source>
</evidence>
<dbReference type="GO" id="GO:0005506">
    <property type="term" value="F:iron ion binding"/>
    <property type="evidence" value="ECO:0007669"/>
    <property type="project" value="InterPro"/>
</dbReference>
<name>A0A2G8RMJ0_9APHY</name>
<keyword evidence="16" id="KW-1185">Reference proteome</keyword>
<evidence type="ECO:0000256" key="13">
    <source>
        <dbReference type="PIRSR" id="PIRSR602401-1"/>
    </source>
</evidence>
<evidence type="ECO:0000256" key="9">
    <source>
        <dbReference type="ARBA" id="ARBA00023002"/>
    </source>
</evidence>
<dbReference type="GO" id="GO:0020037">
    <property type="term" value="F:heme binding"/>
    <property type="evidence" value="ECO:0007669"/>
    <property type="project" value="InterPro"/>
</dbReference>
<evidence type="ECO:0000256" key="3">
    <source>
        <dbReference type="ARBA" id="ARBA00005179"/>
    </source>
</evidence>
<evidence type="ECO:0000313" key="16">
    <source>
        <dbReference type="Proteomes" id="UP000230002"/>
    </source>
</evidence>
<comment type="caution">
    <text evidence="15">The sequence shown here is derived from an EMBL/GenBank/DDBJ whole genome shotgun (WGS) entry which is preliminary data.</text>
</comment>
<comment type="pathway">
    <text evidence="3">Secondary metabolite biosynthesis.</text>
</comment>
<dbReference type="InterPro" id="IPR036396">
    <property type="entry name" value="Cyt_P450_sf"/>
</dbReference>
<evidence type="ECO:0000256" key="5">
    <source>
        <dbReference type="ARBA" id="ARBA00022617"/>
    </source>
</evidence>
<dbReference type="InterPro" id="IPR002401">
    <property type="entry name" value="Cyt_P450_E_grp-I"/>
</dbReference>
<keyword evidence="10 13" id="KW-0408">Iron</keyword>
<keyword evidence="11" id="KW-0503">Monooxygenase</keyword>
<evidence type="ECO:0000256" key="14">
    <source>
        <dbReference type="SAM" id="Phobius"/>
    </source>
</evidence>
<evidence type="ECO:0000256" key="7">
    <source>
        <dbReference type="ARBA" id="ARBA00022723"/>
    </source>
</evidence>
<reference evidence="15 16" key="1">
    <citation type="journal article" date="2015" name="Sci. Rep.">
        <title>Chromosome-level genome map provides insights into diverse defense mechanisms in the medicinal fungus Ganoderma sinense.</title>
        <authorList>
            <person name="Zhu Y."/>
            <person name="Xu J."/>
            <person name="Sun C."/>
            <person name="Zhou S."/>
            <person name="Xu H."/>
            <person name="Nelson D.R."/>
            <person name="Qian J."/>
            <person name="Song J."/>
            <person name="Luo H."/>
            <person name="Xiang L."/>
            <person name="Li Y."/>
            <person name="Xu Z."/>
            <person name="Ji A."/>
            <person name="Wang L."/>
            <person name="Lu S."/>
            <person name="Hayward A."/>
            <person name="Sun W."/>
            <person name="Li X."/>
            <person name="Schwartz D.C."/>
            <person name="Wang Y."/>
            <person name="Chen S."/>
        </authorList>
    </citation>
    <scope>NUCLEOTIDE SEQUENCE [LARGE SCALE GENOMIC DNA]</scope>
    <source>
        <strain evidence="15 16">ZZ0214-1</strain>
    </source>
</reference>
<dbReference type="Gene3D" id="1.10.630.10">
    <property type="entry name" value="Cytochrome P450"/>
    <property type="match status" value="1"/>
</dbReference>
<keyword evidence="6 14" id="KW-0812">Transmembrane</keyword>
<dbReference type="InterPro" id="IPR001128">
    <property type="entry name" value="Cyt_P450"/>
</dbReference>
<evidence type="ECO:0000256" key="12">
    <source>
        <dbReference type="ARBA" id="ARBA00023136"/>
    </source>
</evidence>
<feature type="binding site" description="axial binding residue" evidence="13">
    <location>
        <position position="479"/>
    </location>
    <ligand>
        <name>heme</name>
        <dbReference type="ChEBI" id="CHEBI:30413"/>
    </ligand>
    <ligandPart>
        <name>Fe</name>
        <dbReference type="ChEBI" id="CHEBI:18248"/>
    </ligandPart>
</feature>
<evidence type="ECO:0000256" key="4">
    <source>
        <dbReference type="ARBA" id="ARBA00010617"/>
    </source>
</evidence>
<dbReference type="GO" id="GO:0016705">
    <property type="term" value="F:oxidoreductase activity, acting on paired donors, with incorporation or reduction of molecular oxygen"/>
    <property type="evidence" value="ECO:0007669"/>
    <property type="project" value="InterPro"/>
</dbReference>
<dbReference type="OrthoDB" id="2789670at2759"/>
<comment type="cofactor">
    <cofactor evidence="1 13">
        <name>heme</name>
        <dbReference type="ChEBI" id="CHEBI:30413"/>
    </cofactor>
</comment>
<dbReference type="InterPro" id="IPR050364">
    <property type="entry name" value="Cytochrome_P450_fung"/>
</dbReference>
<dbReference type="GO" id="GO:0016020">
    <property type="term" value="C:membrane"/>
    <property type="evidence" value="ECO:0007669"/>
    <property type="project" value="UniProtKB-SubCell"/>
</dbReference>
<evidence type="ECO:0000256" key="11">
    <source>
        <dbReference type="ARBA" id="ARBA00023033"/>
    </source>
</evidence>
<dbReference type="PANTHER" id="PTHR46300:SF7">
    <property type="entry name" value="P450, PUTATIVE (EUROFUNG)-RELATED"/>
    <property type="match status" value="1"/>
</dbReference>
<feature type="transmembrane region" description="Helical" evidence="14">
    <location>
        <begin position="6"/>
        <end position="26"/>
    </location>
</feature>
<dbReference type="CDD" id="cd11065">
    <property type="entry name" value="CYP64-like"/>
    <property type="match status" value="1"/>
</dbReference>
<keyword evidence="5 13" id="KW-0349">Heme</keyword>
<keyword evidence="8 14" id="KW-1133">Transmembrane helix</keyword>
<evidence type="ECO:0000256" key="1">
    <source>
        <dbReference type="ARBA" id="ARBA00001971"/>
    </source>
</evidence>
<dbReference type="Proteomes" id="UP000230002">
    <property type="component" value="Unassembled WGS sequence"/>
</dbReference>